<name>A0A971CYR7_9BIFI</name>
<protein>
    <submittedName>
        <fullName evidence="2">Uncharacterized protein</fullName>
    </submittedName>
</protein>
<accession>A0A971CYR7</accession>
<reference evidence="2" key="1">
    <citation type="journal article" date="2020" name="Biotechnol. Biofuels">
        <title>New insights from the biogas microbiome by comprehensive genome-resolved metagenomics of nearly 1600 species originating from multiple anaerobic digesters.</title>
        <authorList>
            <person name="Campanaro S."/>
            <person name="Treu L."/>
            <person name="Rodriguez-R L.M."/>
            <person name="Kovalovszki A."/>
            <person name="Ziels R.M."/>
            <person name="Maus I."/>
            <person name="Zhu X."/>
            <person name="Kougias P.G."/>
            <person name="Basile A."/>
            <person name="Luo G."/>
            <person name="Schluter A."/>
            <person name="Konstantinidis K.T."/>
            <person name="Angelidaki I."/>
        </authorList>
    </citation>
    <scope>NUCLEOTIDE SEQUENCE</scope>
    <source>
        <strain evidence="2">AS01afH2WH_6</strain>
    </source>
</reference>
<reference evidence="2" key="2">
    <citation type="submission" date="2020-01" db="EMBL/GenBank/DDBJ databases">
        <authorList>
            <person name="Campanaro S."/>
        </authorList>
    </citation>
    <scope>NUCLEOTIDE SEQUENCE</scope>
    <source>
        <strain evidence="2">AS01afH2WH_6</strain>
    </source>
</reference>
<gene>
    <name evidence="2" type="ORF">GXW98_04165</name>
</gene>
<sequence>MALKTKPTILEAVSAWGDPFDQAQALQYFANKIDEQASKFGSTELEAFQVLKTLRLNNAMELGALKEKGLRLYKRGNGWTLDSRDFRRWASEMITRLSHKPRPASSTPPPQSNALF</sequence>
<organism evidence="2 3">
    <name type="scientific">Bifidobacterium crudilactis</name>
    <dbReference type="NCBI Taxonomy" id="327277"/>
    <lineage>
        <taxon>Bacteria</taxon>
        <taxon>Bacillati</taxon>
        <taxon>Actinomycetota</taxon>
        <taxon>Actinomycetes</taxon>
        <taxon>Bifidobacteriales</taxon>
        <taxon>Bifidobacteriaceae</taxon>
        <taxon>Bifidobacterium</taxon>
    </lineage>
</organism>
<dbReference type="EMBL" id="JAAXZR010000018">
    <property type="protein sequence ID" value="NLT79468.1"/>
    <property type="molecule type" value="Genomic_DNA"/>
</dbReference>
<evidence type="ECO:0000313" key="3">
    <source>
        <dbReference type="Proteomes" id="UP000767327"/>
    </source>
</evidence>
<dbReference type="Proteomes" id="UP000767327">
    <property type="component" value="Unassembled WGS sequence"/>
</dbReference>
<evidence type="ECO:0000256" key="1">
    <source>
        <dbReference type="SAM" id="MobiDB-lite"/>
    </source>
</evidence>
<proteinExistence type="predicted"/>
<dbReference type="RefSeq" id="WP_273173313.1">
    <property type="nucleotide sequence ID" value="NZ_CP181270.1"/>
</dbReference>
<evidence type="ECO:0000313" key="2">
    <source>
        <dbReference type="EMBL" id="NLT79468.1"/>
    </source>
</evidence>
<feature type="compositionally biased region" description="Pro residues" evidence="1">
    <location>
        <begin position="106"/>
        <end position="116"/>
    </location>
</feature>
<comment type="caution">
    <text evidence="2">The sequence shown here is derived from an EMBL/GenBank/DDBJ whole genome shotgun (WGS) entry which is preliminary data.</text>
</comment>
<feature type="region of interest" description="Disordered" evidence="1">
    <location>
        <begin position="97"/>
        <end position="116"/>
    </location>
</feature>
<dbReference type="AlphaFoldDB" id="A0A971CYR7"/>